<dbReference type="Gene3D" id="3.30.70.270">
    <property type="match status" value="1"/>
</dbReference>
<dbReference type="EMBL" id="JAAVLN010000006">
    <property type="protein sequence ID" value="NKC05413.1"/>
    <property type="molecule type" value="Genomic_DNA"/>
</dbReference>
<comment type="caution">
    <text evidence="2">The sequence shown here is derived from an EMBL/GenBank/DDBJ whole genome shotgun (WGS) entry which is preliminary data.</text>
</comment>
<dbReference type="InterPro" id="IPR035965">
    <property type="entry name" value="PAS-like_dom_sf"/>
</dbReference>
<dbReference type="NCBIfam" id="TIGR00229">
    <property type="entry name" value="sensory_box"/>
    <property type="match status" value="1"/>
</dbReference>
<evidence type="ECO:0000313" key="2">
    <source>
        <dbReference type="EMBL" id="NKC05413.1"/>
    </source>
</evidence>
<dbReference type="Gene3D" id="3.30.450.20">
    <property type="entry name" value="PAS domain"/>
    <property type="match status" value="1"/>
</dbReference>
<protein>
    <submittedName>
        <fullName evidence="2">PAS domain-containing protein</fullName>
    </submittedName>
</protein>
<dbReference type="SMART" id="SM00091">
    <property type="entry name" value="PAS"/>
    <property type="match status" value="1"/>
</dbReference>
<accession>A0ABX1DR43</accession>
<name>A0ABX1DR43_9HYPH</name>
<feature type="domain" description="PAS" evidence="1">
    <location>
        <begin position="51"/>
        <end position="117"/>
    </location>
</feature>
<gene>
    <name evidence="2" type="ORF">HED55_26795</name>
</gene>
<dbReference type="CDD" id="cd00130">
    <property type="entry name" value="PAS"/>
    <property type="match status" value="1"/>
</dbReference>
<proteinExistence type="predicted"/>
<dbReference type="InterPro" id="IPR043128">
    <property type="entry name" value="Rev_trsase/Diguanyl_cyclase"/>
</dbReference>
<sequence length="231" mass="26025">MRGRTAGDKPALVVAVPITGLYFNNPVVTDLVSKDFITTKRGWMTYKITLEEHQATIRSLPVAACLVDKQLIYLSVSDRYADLFGATVDQLIGRSMVGIVPDSVISGFQGDFEALENGLETATDELVIDGRMYLATIHPLRHETGAMIATFVTLTDISPFKRRIEDLSGKFERLQSFTSKLQELAGTDELTSLPNRRGMERFVYTEMRRCRREQKAAFRGSDRHRLFQAIQ</sequence>
<organism evidence="2 3">
    <name type="scientific">Brucella haematophila</name>
    <dbReference type="NCBI Taxonomy" id="419474"/>
    <lineage>
        <taxon>Bacteria</taxon>
        <taxon>Pseudomonadati</taxon>
        <taxon>Pseudomonadota</taxon>
        <taxon>Alphaproteobacteria</taxon>
        <taxon>Hyphomicrobiales</taxon>
        <taxon>Brucellaceae</taxon>
        <taxon>Brucella/Ochrobactrum group</taxon>
        <taxon>Brucella</taxon>
    </lineage>
</organism>
<dbReference type="InterPro" id="IPR013656">
    <property type="entry name" value="PAS_4"/>
</dbReference>
<reference evidence="2 3" key="1">
    <citation type="submission" date="2020-03" db="EMBL/GenBank/DDBJ databases">
        <title>Whole genome sequencing of clinical and environmental type strains of Ochrobactrum.</title>
        <authorList>
            <person name="Dharne M."/>
        </authorList>
    </citation>
    <scope>NUCLEOTIDE SEQUENCE [LARGE SCALE GENOMIC DNA]</scope>
    <source>
        <strain evidence="2 3">CIP 109452</strain>
    </source>
</reference>
<dbReference type="Proteomes" id="UP000704467">
    <property type="component" value="Unassembled WGS sequence"/>
</dbReference>
<dbReference type="InterPro" id="IPR000014">
    <property type="entry name" value="PAS"/>
</dbReference>
<keyword evidence="3" id="KW-1185">Reference proteome</keyword>
<evidence type="ECO:0000313" key="3">
    <source>
        <dbReference type="Proteomes" id="UP000704467"/>
    </source>
</evidence>
<evidence type="ECO:0000259" key="1">
    <source>
        <dbReference type="SMART" id="SM00091"/>
    </source>
</evidence>
<dbReference type="Pfam" id="PF08448">
    <property type="entry name" value="PAS_4"/>
    <property type="match status" value="1"/>
</dbReference>
<dbReference type="SUPFAM" id="SSF55785">
    <property type="entry name" value="PYP-like sensor domain (PAS domain)"/>
    <property type="match status" value="1"/>
</dbReference>